<evidence type="ECO:0000313" key="1">
    <source>
        <dbReference type="EMBL" id="KAI0084931.1"/>
    </source>
</evidence>
<name>A0ACB8TSH5_9APHY</name>
<proteinExistence type="predicted"/>
<comment type="caution">
    <text evidence="1">The sequence shown here is derived from an EMBL/GenBank/DDBJ whole genome shotgun (WGS) entry which is preliminary data.</text>
</comment>
<sequence length="464" mass="52043">MPMRPSMLNTDLTQDVRHSNFPDYSAATHNKLKYHKVPGVLQLTAVYCPDHPAASHDAIGWGVPLQDLDQDRVVGIHFTGDKRQGLPPRSWKSSALFAALVEPFPLLRDLQLEHIQIELEYPQVSGRVVAHAPATPRRSLRTLVLEEAHHSGRVSPFHFLRYFDAIDTLFVLWPASWPRDAHQVQMEVNDRRVLEWIGQNMESDVPKIQNVVLDNTPYARTYFAMLASPETVLAITFLQLRIYAPSDISMLKVLLSHANNLEEVRLDFAGLALGRQSTVYDEDSLMFAAVDAESQLRRLSLLEALKTQPRLKKLKVFVPACGTCPAEGEPLSRTSWALPTGLLMYLSRSVEEVTIGWVLTCRGGCMISYMDHVNELCAVANPMRQGFCCALYTALGLVVAPYGVKKVRFEIIPASGWISCTLSAQEKVGVLKRMVSGVVPRDISKTLEEHIDCGRICWADEPRY</sequence>
<organism evidence="1 2">
    <name type="scientific">Irpex rosettiformis</name>
    <dbReference type="NCBI Taxonomy" id="378272"/>
    <lineage>
        <taxon>Eukaryota</taxon>
        <taxon>Fungi</taxon>
        <taxon>Dikarya</taxon>
        <taxon>Basidiomycota</taxon>
        <taxon>Agaricomycotina</taxon>
        <taxon>Agaricomycetes</taxon>
        <taxon>Polyporales</taxon>
        <taxon>Irpicaceae</taxon>
        <taxon>Irpex</taxon>
    </lineage>
</organism>
<gene>
    <name evidence="1" type="ORF">BDY19DRAFT_474043</name>
</gene>
<dbReference type="EMBL" id="MU274937">
    <property type="protein sequence ID" value="KAI0084931.1"/>
    <property type="molecule type" value="Genomic_DNA"/>
</dbReference>
<reference evidence="1" key="1">
    <citation type="journal article" date="2021" name="Environ. Microbiol.">
        <title>Gene family expansions and transcriptome signatures uncover fungal adaptations to wood decay.</title>
        <authorList>
            <person name="Hage H."/>
            <person name="Miyauchi S."/>
            <person name="Viragh M."/>
            <person name="Drula E."/>
            <person name="Min B."/>
            <person name="Chaduli D."/>
            <person name="Navarro D."/>
            <person name="Favel A."/>
            <person name="Norest M."/>
            <person name="Lesage-Meessen L."/>
            <person name="Balint B."/>
            <person name="Merenyi Z."/>
            <person name="de Eugenio L."/>
            <person name="Morin E."/>
            <person name="Martinez A.T."/>
            <person name="Baldrian P."/>
            <person name="Stursova M."/>
            <person name="Martinez M.J."/>
            <person name="Novotny C."/>
            <person name="Magnuson J.K."/>
            <person name="Spatafora J.W."/>
            <person name="Maurice S."/>
            <person name="Pangilinan J."/>
            <person name="Andreopoulos W."/>
            <person name="LaButti K."/>
            <person name="Hundley H."/>
            <person name="Na H."/>
            <person name="Kuo A."/>
            <person name="Barry K."/>
            <person name="Lipzen A."/>
            <person name="Henrissat B."/>
            <person name="Riley R."/>
            <person name="Ahrendt S."/>
            <person name="Nagy L.G."/>
            <person name="Grigoriev I.V."/>
            <person name="Martin F."/>
            <person name="Rosso M.N."/>
        </authorList>
    </citation>
    <scope>NUCLEOTIDE SEQUENCE</scope>
    <source>
        <strain evidence="1">CBS 384.51</strain>
    </source>
</reference>
<protein>
    <submittedName>
        <fullName evidence="1">Uncharacterized protein</fullName>
    </submittedName>
</protein>
<dbReference type="Proteomes" id="UP001055072">
    <property type="component" value="Unassembled WGS sequence"/>
</dbReference>
<evidence type="ECO:0000313" key="2">
    <source>
        <dbReference type="Proteomes" id="UP001055072"/>
    </source>
</evidence>
<keyword evidence="2" id="KW-1185">Reference proteome</keyword>
<accession>A0ACB8TSH5</accession>